<name>A0AAD4GCY7_BOLED</name>
<gene>
    <name evidence="1" type="ORF">L210DRAFT_3505327</name>
</gene>
<protein>
    <submittedName>
        <fullName evidence="1">Uncharacterized protein</fullName>
    </submittedName>
</protein>
<dbReference type="AlphaFoldDB" id="A0AAD4GCY7"/>
<comment type="caution">
    <text evidence="1">The sequence shown here is derived from an EMBL/GenBank/DDBJ whole genome shotgun (WGS) entry which is preliminary data.</text>
</comment>
<dbReference type="EMBL" id="WHUW01000018">
    <property type="protein sequence ID" value="KAF8437623.1"/>
    <property type="molecule type" value="Genomic_DNA"/>
</dbReference>
<keyword evidence="2" id="KW-1185">Reference proteome</keyword>
<proteinExistence type="predicted"/>
<reference evidence="1" key="2">
    <citation type="journal article" date="2020" name="Nat. Commun.">
        <title>Large-scale genome sequencing of mycorrhizal fungi provides insights into the early evolution of symbiotic traits.</title>
        <authorList>
            <person name="Miyauchi S."/>
            <person name="Kiss E."/>
            <person name="Kuo A."/>
            <person name="Drula E."/>
            <person name="Kohler A."/>
            <person name="Sanchez-Garcia M."/>
            <person name="Morin E."/>
            <person name="Andreopoulos B."/>
            <person name="Barry K.W."/>
            <person name="Bonito G."/>
            <person name="Buee M."/>
            <person name="Carver A."/>
            <person name="Chen C."/>
            <person name="Cichocki N."/>
            <person name="Clum A."/>
            <person name="Culley D."/>
            <person name="Crous P.W."/>
            <person name="Fauchery L."/>
            <person name="Girlanda M."/>
            <person name="Hayes R.D."/>
            <person name="Keri Z."/>
            <person name="LaButti K."/>
            <person name="Lipzen A."/>
            <person name="Lombard V."/>
            <person name="Magnuson J."/>
            <person name="Maillard F."/>
            <person name="Murat C."/>
            <person name="Nolan M."/>
            <person name="Ohm R.A."/>
            <person name="Pangilinan J."/>
            <person name="Pereira M.F."/>
            <person name="Perotto S."/>
            <person name="Peter M."/>
            <person name="Pfister S."/>
            <person name="Riley R."/>
            <person name="Sitrit Y."/>
            <person name="Stielow J.B."/>
            <person name="Szollosi G."/>
            <person name="Zifcakova L."/>
            <person name="Stursova M."/>
            <person name="Spatafora J.W."/>
            <person name="Tedersoo L."/>
            <person name="Vaario L.M."/>
            <person name="Yamada A."/>
            <person name="Yan M."/>
            <person name="Wang P."/>
            <person name="Xu J."/>
            <person name="Bruns T."/>
            <person name="Baldrian P."/>
            <person name="Vilgalys R."/>
            <person name="Dunand C."/>
            <person name="Henrissat B."/>
            <person name="Grigoriev I.V."/>
            <person name="Hibbett D."/>
            <person name="Nagy L.G."/>
            <person name="Martin F.M."/>
        </authorList>
    </citation>
    <scope>NUCLEOTIDE SEQUENCE</scope>
    <source>
        <strain evidence="1">BED1</strain>
    </source>
</reference>
<accession>A0AAD4GCY7</accession>
<evidence type="ECO:0000313" key="1">
    <source>
        <dbReference type="EMBL" id="KAF8437623.1"/>
    </source>
</evidence>
<dbReference type="Proteomes" id="UP001194468">
    <property type="component" value="Unassembled WGS sequence"/>
</dbReference>
<sequence>MLLLFQTLPGTSLAPHYCPKQLSHASYLPQLPLPRDTVQPSPCRFIPQSHTSAETNCMPSSATSFASNIQDPALYQSPTLPNRPLSHQEMVQRWCQALAKMEAIRRIFEVAQQEFYDYASDIVEVIGQPTYLHFLAMYLAAMTPGTANTCQ</sequence>
<evidence type="ECO:0000313" key="2">
    <source>
        <dbReference type="Proteomes" id="UP001194468"/>
    </source>
</evidence>
<organism evidence="1 2">
    <name type="scientific">Boletus edulis BED1</name>
    <dbReference type="NCBI Taxonomy" id="1328754"/>
    <lineage>
        <taxon>Eukaryota</taxon>
        <taxon>Fungi</taxon>
        <taxon>Dikarya</taxon>
        <taxon>Basidiomycota</taxon>
        <taxon>Agaricomycotina</taxon>
        <taxon>Agaricomycetes</taxon>
        <taxon>Agaricomycetidae</taxon>
        <taxon>Boletales</taxon>
        <taxon>Boletineae</taxon>
        <taxon>Boletaceae</taxon>
        <taxon>Boletoideae</taxon>
        <taxon>Boletus</taxon>
    </lineage>
</organism>
<reference evidence="1" key="1">
    <citation type="submission" date="2019-10" db="EMBL/GenBank/DDBJ databases">
        <authorList>
            <consortium name="DOE Joint Genome Institute"/>
            <person name="Kuo A."/>
            <person name="Miyauchi S."/>
            <person name="Kiss E."/>
            <person name="Drula E."/>
            <person name="Kohler A."/>
            <person name="Sanchez-Garcia M."/>
            <person name="Andreopoulos B."/>
            <person name="Barry K.W."/>
            <person name="Bonito G."/>
            <person name="Buee M."/>
            <person name="Carver A."/>
            <person name="Chen C."/>
            <person name="Cichocki N."/>
            <person name="Clum A."/>
            <person name="Culley D."/>
            <person name="Crous P.W."/>
            <person name="Fauchery L."/>
            <person name="Girlanda M."/>
            <person name="Hayes R."/>
            <person name="Keri Z."/>
            <person name="LaButti K."/>
            <person name="Lipzen A."/>
            <person name="Lombard V."/>
            <person name="Magnuson J."/>
            <person name="Maillard F."/>
            <person name="Morin E."/>
            <person name="Murat C."/>
            <person name="Nolan M."/>
            <person name="Ohm R."/>
            <person name="Pangilinan J."/>
            <person name="Pereira M."/>
            <person name="Perotto S."/>
            <person name="Peter M."/>
            <person name="Riley R."/>
            <person name="Sitrit Y."/>
            <person name="Stielow B."/>
            <person name="Szollosi G."/>
            <person name="Zifcakova L."/>
            <person name="Stursova M."/>
            <person name="Spatafora J.W."/>
            <person name="Tedersoo L."/>
            <person name="Vaario L.-M."/>
            <person name="Yamada A."/>
            <person name="Yan M."/>
            <person name="Wang P."/>
            <person name="Xu J."/>
            <person name="Bruns T."/>
            <person name="Baldrian P."/>
            <person name="Vilgalys R."/>
            <person name="Henrissat B."/>
            <person name="Grigoriev I.V."/>
            <person name="Hibbett D."/>
            <person name="Nagy L.G."/>
            <person name="Martin F.M."/>
        </authorList>
    </citation>
    <scope>NUCLEOTIDE SEQUENCE</scope>
    <source>
        <strain evidence="1">BED1</strain>
    </source>
</reference>